<organism evidence="1">
    <name type="scientific">Sulfurihydrogenibium azorense</name>
    <dbReference type="NCBI Taxonomy" id="309806"/>
    <lineage>
        <taxon>Bacteria</taxon>
        <taxon>Pseudomonadati</taxon>
        <taxon>Aquificota</taxon>
        <taxon>Aquificia</taxon>
        <taxon>Aquificales</taxon>
        <taxon>Hydrogenothermaceae</taxon>
        <taxon>Sulfurihydrogenibium</taxon>
    </lineage>
</organism>
<dbReference type="Proteomes" id="UP000885621">
    <property type="component" value="Unassembled WGS sequence"/>
</dbReference>
<evidence type="ECO:0000313" key="1">
    <source>
        <dbReference type="EMBL" id="HEV09255.1"/>
    </source>
</evidence>
<proteinExistence type="predicted"/>
<protein>
    <submittedName>
        <fullName evidence="1">Uncharacterized protein</fullName>
    </submittedName>
</protein>
<name>A0A831YDR5_9AQUI</name>
<dbReference type="EMBL" id="DSFC01000144">
    <property type="protein sequence ID" value="HEV09255.1"/>
    <property type="molecule type" value="Genomic_DNA"/>
</dbReference>
<sequence>MSQSQQKSSHNEDLKIYLKAYEILENGQLKSIDEVPTNILLVENVDNFKENTFWLKIKNLWILVGKVPPLRIEPMDIILFKEKGKWGMFRFVEKKEKTVILSDVKGHKKTKVKEEDFISINILGKVVRIQDRV</sequence>
<reference evidence="1" key="1">
    <citation type="journal article" date="2020" name="mSystems">
        <title>Genome- and Community-Level Interaction Insights into Carbon Utilization and Element Cycling Functions of Hydrothermarchaeota in Hydrothermal Sediment.</title>
        <authorList>
            <person name="Zhou Z."/>
            <person name="Liu Y."/>
            <person name="Xu W."/>
            <person name="Pan J."/>
            <person name="Luo Z.H."/>
            <person name="Li M."/>
        </authorList>
    </citation>
    <scope>NUCLEOTIDE SEQUENCE [LARGE SCALE GENOMIC DNA]</scope>
    <source>
        <strain evidence="1">SpSt-1257</strain>
    </source>
</reference>
<accession>A0A831YDR5</accession>
<comment type="caution">
    <text evidence="1">The sequence shown here is derived from an EMBL/GenBank/DDBJ whole genome shotgun (WGS) entry which is preliminary data.</text>
</comment>
<dbReference type="AlphaFoldDB" id="A0A831YDR5"/>
<gene>
    <name evidence="1" type="ORF">ENO34_02515</name>
</gene>